<dbReference type="InterPro" id="IPR036965">
    <property type="entry name" value="Terpene_synth_N_sf"/>
</dbReference>
<keyword evidence="3" id="KW-0460">Magnesium</keyword>
<dbReference type="GO" id="GO:0010333">
    <property type="term" value="F:terpene synthase activity"/>
    <property type="evidence" value="ECO:0007669"/>
    <property type="project" value="InterPro"/>
</dbReference>
<feature type="domain" description="Terpene synthase metal-binding" evidence="6">
    <location>
        <begin position="296"/>
        <end position="442"/>
    </location>
</feature>
<dbReference type="InterPro" id="IPR005630">
    <property type="entry name" value="Terpene_synthase_metal-bd"/>
</dbReference>
<keyword evidence="2" id="KW-0479">Metal-binding</keyword>
<dbReference type="EMBL" id="JAXUIC010000009">
    <property type="protein sequence ID" value="KAK4572364.1"/>
    <property type="molecule type" value="Genomic_DNA"/>
</dbReference>
<organism evidence="7 8">
    <name type="scientific">Quercus rubra</name>
    <name type="common">Northern red oak</name>
    <name type="synonym">Quercus borealis</name>
    <dbReference type="NCBI Taxonomy" id="3512"/>
    <lineage>
        <taxon>Eukaryota</taxon>
        <taxon>Viridiplantae</taxon>
        <taxon>Streptophyta</taxon>
        <taxon>Embryophyta</taxon>
        <taxon>Tracheophyta</taxon>
        <taxon>Spermatophyta</taxon>
        <taxon>Magnoliopsida</taxon>
        <taxon>eudicotyledons</taxon>
        <taxon>Gunneridae</taxon>
        <taxon>Pentapetalae</taxon>
        <taxon>rosids</taxon>
        <taxon>fabids</taxon>
        <taxon>Fagales</taxon>
        <taxon>Fagaceae</taxon>
        <taxon>Quercus</taxon>
    </lineage>
</organism>
<evidence type="ECO:0000313" key="8">
    <source>
        <dbReference type="Proteomes" id="UP001324115"/>
    </source>
</evidence>
<dbReference type="GO" id="GO:0016102">
    <property type="term" value="P:diterpenoid biosynthetic process"/>
    <property type="evidence" value="ECO:0007669"/>
    <property type="project" value="InterPro"/>
</dbReference>
<dbReference type="Gene3D" id="1.50.10.130">
    <property type="entry name" value="Terpene synthase, N-terminal domain"/>
    <property type="match status" value="1"/>
</dbReference>
<evidence type="ECO:0000259" key="6">
    <source>
        <dbReference type="Pfam" id="PF03936"/>
    </source>
</evidence>
<accession>A0AAN7EJY9</accession>
<dbReference type="AlphaFoldDB" id="A0AAN7EJY9"/>
<comment type="cofactor">
    <cofactor evidence="1">
        <name>Mg(2+)</name>
        <dbReference type="ChEBI" id="CHEBI:18420"/>
    </cofactor>
</comment>
<dbReference type="InterPro" id="IPR008930">
    <property type="entry name" value="Terpenoid_cyclase/PrenylTrfase"/>
</dbReference>
<dbReference type="InterPro" id="IPR034741">
    <property type="entry name" value="Terpene_cyclase-like_1_C"/>
</dbReference>
<evidence type="ECO:0000256" key="2">
    <source>
        <dbReference type="ARBA" id="ARBA00022723"/>
    </source>
</evidence>
<reference evidence="7 8" key="1">
    <citation type="journal article" date="2023" name="G3 (Bethesda)">
        <title>A haplotype-resolved chromosome-scale genome for Quercus rubra L. provides insights into the genetics of adaptive traits for red oak species.</title>
        <authorList>
            <person name="Kapoor B."/>
            <person name="Jenkins J."/>
            <person name="Schmutz J."/>
            <person name="Zhebentyayeva T."/>
            <person name="Kuelheim C."/>
            <person name="Coggeshall M."/>
            <person name="Heim C."/>
            <person name="Lasky J.R."/>
            <person name="Leites L."/>
            <person name="Islam-Faridi N."/>
            <person name="Romero-Severson J."/>
            <person name="DeLeo V.L."/>
            <person name="Lucas S.M."/>
            <person name="Lazic D."/>
            <person name="Gailing O."/>
            <person name="Carlson J."/>
            <person name="Staton M."/>
        </authorList>
    </citation>
    <scope>NUCLEOTIDE SEQUENCE [LARGE SCALE GENOMIC DNA]</scope>
    <source>
        <strain evidence="7">Pseudo-F2</strain>
    </source>
</reference>
<proteinExistence type="predicted"/>
<dbReference type="Pfam" id="PF03936">
    <property type="entry name" value="Terpene_synth_C"/>
    <property type="match status" value="1"/>
</dbReference>
<evidence type="ECO:0000256" key="1">
    <source>
        <dbReference type="ARBA" id="ARBA00001946"/>
    </source>
</evidence>
<gene>
    <name evidence="7" type="ORF">RGQ29_030700</name>
</gene>
<dbReference type="Proteomes" id="UP001324115">
    <property type="component" value="Unassembled WGS sequence"/>
</dbReference>
<evidence type="ECO:0000259" key="5">
    <source>
        <dbReference type="Pfam" id="PF01397"/>
    </source>
</evidence>
<dbReference type="InterPro" id="IPR050148">
    <property type="entry name" value="Terpene_synthase-like"/>
</dbReference>
<dbReference type="GO" id="GO:0000287">
    <property type="term" value="F:magnesium ion binding"/>
    <property type="evidence" value="ECO:0007669"/>
    <property type="project" value="InterPro"/>
</dbReference>
<dbReference type="Gene3D" id="1.10.600.10">
    <property type="entry name" value="Farnesyl Diphosphate Synthase"/>
    <property type="match status" value="2"/>
</dbReference>
<dbReference type="InterPro" id="IPR008949">
    <property type="entry name" value="Isoprenoid_synthase_dom_sf"/>
</dbReference>
<evidence type="ECO:0000313" key="7">
    <source>
        <dbReference type="EMBL" id="KAK4572364.1"/>
    </source>
</evidence>
<dbReference type="InterPro" id="IPR001906">
    <property type="entry name" value="Terpene_synth_N"/>
</dbReference>
<dbReference type="InterPro" id="IPR044814">
    <property type="entry name" value="Terpene_cyclase_plant_C1"/>
</dbReference>
<keyword evidence="8" id="KW-1185">Reference proteome</keyword>
<comment type="caution">
    <text evidence="7">The sequence shown here is derived from an EMBL/GenBank/DDBJ whole genome shotgun (WGS) entry which is preliminary data.</text>
</comment>
<sequence>MALNLLASLPICNFPRAALPSRGPIHLKSLVTSRSDIVPGPVQCKVSSKISSSTDIVRRSANYQPPIWGYDYIQSLRSEYLGEEYTGQVNKLKEQVRMMLHKVLDPLEQLELIDTLQRLGLSYHFEGETKRILEGLYNNDHGGDSWKKENLYATALKFRLFRQHGYKVFNSSMERGSFKACLCDDTKGMLALYEASFLSIEGENILEEARDFSTKHLQEFVKQNKDQNLSTVVSHALELPLHWRILRVEARWFIDVYRSKEDMNPTLLKLAELDFNMVQAAHQEDLKQVSRWWRSTGLAEKLSFVRDRLTESFFWTVGCTFHPHFGYCRRMSTKVNVLITVIDDIYDVYGTLDELELFTDAVERWEINAMDGLPNYMKICFLALHNSVNEMAFDILKEQEFHIIRYLKKTWADLCRAYLLEAKWYYSGYTPRLQEYLENASLDCLEEYPNIVRLSSMILRLADDLGTSTDELKRGDVPKSIQCYMNETGASEEDAREYIRYLISATWKKMNEERAATSPFSETFIEIAFNLGRMAQCMYQYGDGHGVGNHETKDCLLSLFVQPIPPYKG</sequence>
<dbReference type="SFLD" id="SFLDG01019">
    <property type="entry name" value="Terpene_Cyclase_Like_1_C_Termi"/>
    <property type="match status" value="1"/>
</dbReference>
<name>A0AAN7EJY9_QUERU</name>
<protein>
    <submittedName>
        <fullName evidence="7">Uncharacterized protein</fullName>
    </submittedName>
</protein>
<dbReference type="FunFam" id="1.50.10.130:FF:000001">
    <property type="entry name" value="Isoprene synthase, chloroplastic"/>
    <property type="match status" value="1"/>
</dbReference>
<dbReference type="Pfam" id="PF19086">
    <property type="entry name" value="Terpene_syn_C_2"/>
    <property type="match status" value="1"/>
</dbReference>
<dbReference type="SFLD" id="SFLDS00005">
    <property type="entry name" value="Isoprenoid_Synthase_Type_I"/>
    <property type="match status" value="1"/>
</dbReference>
<dbReference type="PANTHER" id="PTHR31225">
    <property type="entry name" value="OS04G0344100 PROTEIN-RELATED"/>
    <property type="match status" value="1"/>
</dbReference>
<dbReference type="SUPFAM" id="SSF48239">
    <property type="entry name" value="Terpenoid cyclases/Protein prenyltransferases"/>
    <property type="match status" value="1"/>
</dbReference>
<evidence type="ECO:0000256" key="3">
    <source>
        <dbReference type="ARBA" id="ARBA00022842"/>
    </source>
</evidence>
<dbReference type="Pfam" id="PF01397">
    <property type="entry name" value="Terpene_synth"/>
    <property type="match status" value="1"/>
</dbReference>
<feature type="domain" description="Terpene synthase N-terminal" evidence="5">
    <location>
        <begin position="67"/>
        <end position="237"/>
    </location>
</feature>
<dbReference type="SUPFAM" id="SSF48576">
    <property type="entry name" value="Terpenoid synthases"/>
    <property type="match status" value="1"/>
</dbReference>
<dbReference type="PANTHER" id="PTHR31225:SF9">
    <property type="entry name" value="TERPENE SYNTHASE 10"/>
    <property type="match status" value="1"/>
</dbReference>
<dbReference type="CDD" id="cd00684">
    <property type="entry name" value="Terpene_cyclase_plant_C1"/>
    <property type="match status" value="1"/>
</dbReference>
<keyword evidence="4" id="KW-0456">Lyase</keyword>
<evidence type="ECO:0000256" key="4">
    <source>
        <dbReference type="ARBA" id="ARBA00023239"/>
    </source>
</evidence>